<dbReference type="EMBL" id="JATN01000322">
    <property type="protein sequence ID" value="EUC56312.1"/>
    <property type="molecule type" value="Genomic_DNA"/>
</dbReference>
<dbReference type="AlphaFoldDB" id="X8J308"/>
<comment type="caution">
    <text evidence="2">The sequence shown here is derived from an EMBL/GenBank/DDBJ whole genome shotgun (WGS) entry which is preliminary data.</text>
</comment>
<dbReference type="Pfam" id="PF00069">
    <property type="entry name" value="Pkinase"/>
    <property type="match status" value="1"/>
</dbReference>
<evidence type="ECO:0000259" key="1">
    <source>
        <dbReference type="PROSITE" id="PS50011"/>
    </source>
</evidence>
<dbReference type="InterPro" id="IPR000719">
    <property type="entry name" value="Prot_kinase_dom"/>
</dbReference>
<evidence type="ECO:0000313" key="2">
    <source>
        <dbReference type="EMBL" id="EUC56312.1"/>
    </source>
</evidence>
<dbReference type="SUPFAM" id="SSF56112">
    <property type="entry name" value="Protein kinase-like (PK-like)"/>
    <property type="match status" value="1"/>
</dbReference>
<protein>
    <submittedName>
        <fullName evidence="2">Tyrosine kinase domain protein</fullName>
    </submittedName>
</protein>
<accession>X8J308</accession>
<sequence>MLLDPKLNILVDHHCRPKLADFGSALLEEYLSLRFTGNSRKPGLTLRWAAPELIANETGPSKPADVYALGMTILEIFTRSVPFADVKRDIALCHIVAFQKKHPTRPEALHLDKFKDDRLWSLLVGSWAYEPQDRPLAIEVYEKVWSLHLLSTERSLRHL</sequence>
<dbReference type="InterPro" id="IPR051681">
    <property type="entry name" value="Ser/Thr_Kinases-Pseudokinases"/>
</dbReference>
<dbReference type="PROSITE" id="PS50011">
    <property type="entry name" value="PROTEIN_KINASE_DOM"/>
    <property type="match status" value="1"/>
</dbReference>
<proteinExistence type="predicted"/>
<dbReference type="PANTHER" id="PTHR44329">
    <property type="entry name" value="SERINE/THREONINE-PROTEIN KINASE TNNI3K-RELATED"/>
    <property type="match status" value="1"/>
</dbReference>
<feature type="non-terminal residue" evidence="2">
    <location>
        <position position="159"/>
    </location>
</feature>
<dbReference type="OrthoDB" id="4062651at2759"/>
<dbReference type="Gene3D" id="1.10.510.10">
    <property type="entry name" value="Transferase(Phosphotransferase) domain 1"/>
    <property type="match status" value="1"/>
</dbReference>
<gene>
    <name evidence="2" type="ORF">RSOL_171420</name>
</gene>
<dbReference type="InterPro" id="IPR011009">
    <property type="entry name" value="Kinase-like_dom_sf"/>
</dbReference>
<dbReference type="GO" id="GO:0005524">
    <property type="term" value="F:ATP binding"/>
    <property type="evidence" value="ECO:0007669"/>
    <property type="project" value="InterPro"/>
</dbReference>
<keyword evidence="2" id="KW-0808">Transferase</keyword>
<organism evidence="2 3">
    <name type="scientific">Rhizoctonia solani AG-3 Rhs1AP</name>
    <dbReference type="NCBI Taxonomy" id="1086054"/>
    <lineage>
        <taxon>Eukaryota</taxon>
        <taxon>Fungi</taxon>
        <taxon>Dikarya</taxon>
        <taxon>Basidiomycota</taxon>
        <taxon>Agaricomycotina</taxon>
        <taxon>Agaricomycetes</taxon>
        <taxon>Cantharellales</taxon>
        <taxon>Ceratobasidiaceae</taxon>
        <taxon>Rhizoctonia</taxon>
    </lineage>
</organism>
<dbReference type="Proteomes" id="UP000030108">
    <property type="component" value="Unassembled WGS sequence"/>
</dbReference>
<name>X8J308_9AGAM</name>
<dbReference type="GO" id="GO:0004674">
    <property type="term" value="F:protein serine/threonine kinase activity"/>
    <property type="evidence" value="ECO:0007669"/>
    <property type="project" value="TreeGrafter"/>
</dbReference>
<feature type="domain" description="Protein kinase" evidence="1">
    <location>
        <begin position="1"/>
        <end position="151"/>
    </location>
</feature>
<evidence type="ECO:0000313" key="3">
    <source>
        <dbReference type="Proteomes" id="UP000030108"/>
    </source>
</evidence>
<keyword evidence="2" id="KW-0418">Kinase</keyword>
<reference evidence="3" key="1">
    <citation type="journal article" date="2014" name="Genome Announc.">
        <title>Draft genome sequence of the plant-pathogenic soil fungus Rhizoctonia solani anastomosis group 3 strain Rhs1AP.</title>
        <authorList>
            <person name="Cubeta M.A."/>
            <person name="Thomas E."/>
            <person name="Dean R.A."/>
            <person name="Jabaji S."/>
            <person name="Neate S.M."/>
            <person name="Tavantzis S."/>
            <person name="Toda T."/>
            <person name="Vilgalys R."/>
            <person name="Bharathan N."/>
            <person name="Fedorova-Abrams N."/>
            <person name="Pakala S.B."/>
            <person name="Pakala S.M."/>
            <person name="Zafar N."/>
            <person name="Joardar V."/>
            <person name="Losada L."/>
            <person name="Nierman W.C."/>
        </authorList>
    </citation>
    <scope>NUCLEOTIDE SEQUENCE [LARGE SCALE GENOMIC DNA]</scope>
    <source>
        <strain evidence="3">AG-3</strain>
    </source>
</reference>